<keyword evidence="2" id="KW-0479">Metal-binding</keyword>
<dbReference type="Pfam" id="PF01546">
    <property type="entry name" value="Peptidase_M20"/>
    <property type="match status" value="1"/>
</dbReference>
<dbReference type="PANTHER" id="PTHR43270">
    <property type="entry name" value="BETA-ALA-HIS DIPEPTIDASE"/>
    <property type="match status" value="1"/>
</dbReference>
<organism evidence="4">
    <name type="scientific">Strombidium inclinatum</name>
    <dbReference type="NCBI Taxonomy" id="197538"/>
    <lineage>
        <taxon>Eukaryota</taxon>
        <taxon>Sar</taxon>
        <taxon>Alveolata</taxon>
        <taxon>Ciliophora</taxon>
        <taxon>Intramacronucleata</taxon>
        <taxon>Spirotrichea</taxon>
        <taxon>Oligotrichia</taxon>
        <taxon>Strombidiidae</taxon>
        <taxon>Strombidium</taxon>
    </lineage>
</organism>
<evidence type="ECO:0000256" key="2">
    <source>
        <dbReference type="ARBA" id="ARBA00022723"/>
    </source>
</evidence>
<name>A0A7S3MZR0_9SPIT</name>
<dbReference type="PANTHER" id="PTHR43270:SF4">
    <property type="entry name" value="CARNOSINE DIPEPTIDASE 2, ISOFORM A"/>
    <property type="match status" value="1"/>
</dbReference>
<evidence type="ECO:0000256" key="3">
    <source>
        <dbReference type="ARBA" id="ARBA00022801"/>
    </source>
</evidence>
<dbReference type="EMBL" id="HBIH01035322">
    <property type="protein sequence ID" value="CAE0333421.1"/>
    <property type="molecule type" value="Transcribed_RNA"/>
</dbReference>
<dbReference type="GO" id="GO:0046872">
    <property type="term" value="F:metal ion binding"/>
    <property type="evidence" value="ECO:0007669"/>
    <property type="project" value="UniProtKB-KW"/>
</dbReference>
<dbReference type="SUPFAM" id="SSF53187">
    <property type="entry name" value="Zn-dependent exopeptidases"/>
    <property type="match status" value="1"/>
</dbReference>
<gene>
    <name evidence="4" type="ORF">SINC0208_LOCUS14059</name>
</gene>
<keyword evidence="1" id="KW-0645">Protease</keyword>
<accession>A0A7S3MZR0</accession>
<dbReference type="Gene3D" id="3.40.630.10">
    <property type="entry name" value="Zn peptidases"/>
    <property type="match status" value="1"/>
</dbReference>
<protein>
    <submittedName>
        <fullName evidence="4">Uncharacterized protein</fullName>
    </submittedName>
</protein>
<sequence length="471" mass="52030">MNKDETLKYIGDNWDSWYMKGLCEFIDIPNLSPNFDEEYFTNGQLEKAIEHIDNYINKLEIQGITKHSFKAENGMPLITYVVEGTEGVNQNVLMYGHLDKQPYGEGWDADKPPNKATIVGDHLYGRGGADDGYSPFTCMMSVKACQLQGVKMPRIVLAIEAEEESGSVQLLNLLAQAKDVIKIPDVVLCMDSGAFDYENLWITSSLRGITIVDLKVDCGKAGYHSGETGGIVPETFRIIREMLDKIEQSSDGKVLIPELQAAIPAWKQAEAEHMVKQFGRSLCDKYGIVEGGKYCQDDNLEQQYLDSQWNAFLSVTGADGLPPIQSAGNVVRPTTSIRLSMRLPPAVNHEDATPALEKILQENVPYNAKVTLTRVGAGNGWCKKDYEPWLDESMKVASQHFYEKPAASYGMGGSIPLLSELEKMYPKSQIVALGLIGPGTNAHGPNEMMNIPYAKKLTCTLAHIVGDIGQH</sequence>
<dbReference type="InterPro" id="IPR002933">
    <property type="entry name" value="Peptidase_M20"/>
</dbReference>
<keyword evidence="3" id="KW-0378">Hydrolase</keyword>
<evidence type="ECO:0000256" key="1">
    <source>
        <dbReference type="ARBA" id="ARBA00022670"/>
    </source>
</evidence>
<dbReference type="InterPro" id="IPR051458">
    <property type="entry name" value="Cyt/Met_Dipeptidase"/>
</dbReference>
<dbReference type="GO" id="GO:0008233">
    <property type="term" value="F:peptidase activity"/>
    <property type="evidence" value="ECO:0007669"/>
    <property type="project" value="UniProtKB-KW"/>
</dbReference>
<dbReference type="Gene3D" id="3.30.70.360">
    <property type="match status" value="1"/>
</dbReference>
<dbReference type="GO" id="GO:0006508">
    <property type="term" value="P:proteolysis"/>
    <property type="evidence" value="ECO:0007669"/>
    <property type="project" value="UniProtKB-KW"/>
</dbReference>
<evidence type="ECO:0000313" key="4">
    <source>
        <dbReference type="EMBL" id="CAE0333421.1"/>
    </source>
</evidence>
<reference evidence="4" key="1">
    <citation type="submission" date="2021-01" db="EMBL/GenBank/DDBJ databases">
        <authorList>
            <person name="Corre E."/>
            <person name="Pelletier E."/>
            <person name="Niang G."/>
            <person name="Scheremetjew M."/>
            <person name="Finn R."/>
            <person name="Kale V."/>
            <person name="Holt S."/>
            <person name="Cochrane G."/>
            <person name="Meng A."/>
            <person name="Brown T."/>
            <person name="Cohen L."/>
        </authorList>
    </citation>
    <scope>NUCLEOTIDE SEQUENCE</scope>
    <source>
        <strain evidence="4">S3</strain>
    </source>
</reference>
<proteinExistence type="predicted"/>
<dbReference type="AlphaFoldDB" id="A0A7S3MZR0"/>